<proteinExistence type="predicted"/>
<protein>
    <submittedName>
        <fullName evidence="1">Uncharacterized protein</fullName>
    </submittedName>
</protein>
<evidence type="ECO:0000313" key="2">
    <source>
        <dbReference type="Proteomes" id="UP000008177"/>
    </source>
</evidence>
<sequence>MIDATSRSLWLIALVNTYAREMSDKKVPCDTVIECVHRISKYVALLPIYSIHHELLDEEDFATFKVAAAEVERLLEKLVDDTFIHVLQHHEDVHRPMNAPENPFFLSFRHMIFQGILGKRKTWLPSKPRI</sequence>
<gene>
    <name evidence="1" type="ORF">BofuT4_P072910.1</name>
</gene>
<name>G2XP73_BOTF4</name>
<organism evidence="1 2">
    <name type="scientific">Botryotinia fuckeliana (strain T4)</name>
    <name type="common">Noble rot fungus</name>
    <name type="synonym">Botrytis cinerea</name>
    <dbReference type="NCBI Taxonomy" id="999810"/>
    <lineage>
        <taxon>Eukaryota</taxon>
        <taxon>Fungi</taxon>
        <taxon>Dikarya</taxon>
        <taxon>Ascomycota</taxon>
        <taxon>Pezizomycotina</taxon>
        <taxon>Leotiomycetes</taxon>
        <taxon>Helotiales</taxon>
        <taxon>Sclerotiniaceae</taxon>
        <taxon>Botrytis</taxon>
    </lineage>
</organism>
<dbReference type="InParanoid" id="G2XP73"/>
<reference evidence="2" key="1">
    <citation type="journal article" date="2011" name="PLoS Genet.">
        <title>Genomic analysis of the necrotrophic fungal pathogens Sclerotinia sclerotiorum and Botrytis cinerea.</title>
        <authorList>
            <person name="Amselem J."/>
            <person name="Cuomo C.A."/>
            <person name="van Kan J.A."/>
            <person name="Viaud M."/>
            <person name="Benito E.P."/>
            <person name="Couloux A."/>
            <person name="Coutinho P.M."/>
            <person name="de Vries R.P."/>
            <person name="Dyer P.S."/>
            <person name="Fillinger S."/>
            <person name="Fournier E."/>
            <person name="Gout L."/>
            <person name="Hahn M."/>
            <person name="Kohn L."/>
            <person name="Lapalu N."/>
            <person name="Plummer K.M."/>
            <person name="Pradier J.M."/>
            <person name="Quevillon E."/>
            <person name="Sharon A."/>
            <person name="Simon A."/>
            <person name="ten Have A."/>
            <person name="Tudzynski B."/>
            <person name="Tudzynski P."/>
            <person name="Wincker P."/>
            <person name="Andrew M."/>
            <person name="Anthouard V."/>
            <person name="Beever R.E."/>
            <person name="Beffa R."/>
            <person name="Benoit I."/>
            <person name="Bouzid O."/>
            <person name="Brault B."/>
            <person name="Chen Z."/>
            <person name="Choquer M."/>
            <person name="Collemare J."/>
            <person name="Cotton P."/>
            <person name="Danchin E.G."/>
            <person name="Da Silva C."/>
            <person name="Gautier A."/>
            <person name="Giraud C."/>
            <person name="Giraud T."/>
            <person name="Gonzalez C."/>
            <person name="Grossetete S."/>
            <person name="Guldener U."/>
            <person name="Henrissat B."/>
            <person name="Howlett B.J."/>
            <person name="Kodira C."/>
            <person name="Kretschmer M."/>
            <person name="Lappartient A."/>
            <person name="Leroch M."/>
            <person name="Levis C."/>
            <person name="Mauceli E."/>
            <person name="Neuveglise C."/>
            <person name="Oeser B."/>
            <person name="Pearson M."/>
            <person name="Poulain J."/>
            <person name="Poussereau N."/>
            <person name="Quesneville H."/>
            <person name="Rascle C."/>
            <person name="Schumacher J."/>
            <person name="Segurens B."/>
            <person name="Sexton A."/>
            <person name="Silva E."/>
            <person name="Sirven C."/>
            <person name="Soanes D.M."/>
            <person name="Talbot N.J."/>
            <person name="Templeton M."/>
            <person name="Yandava C."/>
            <person name="Yarden O."/>
            <person name="Zeng Q."/>
            <person name="Rollins J.A."/>
            <person name="Lebrun M.H."/>
            <person name="Dickman M."/>
        </authorList>
    </citation>
    <scope>NUCLEOTIDE SEQUENCE [LARGE SCALE GENOMIC DNA]</scope>
    <source>
        <strain evidence="2">T4</strain>
    </source>
</reference>
<dbReference type="AlphaFoldDB" id="G2XP73"/>
<dbReference type="HOGENOM" id="CLU_1937830_0_0_1"/>
<evidence type="ECO:0000313" key="1">
    <source>
        <dbReference type="EMBL" id="CCD42679.1"/>
    </source>
</evidence>
<accession>G2XP73</accession>
<dbReference type="Proteomes" id="UP000008177">
    <property type="component" value="Unplaced contigs"/>
</dbReference>
<dbReference type="EMBL" id="FQ790248">
    <property type="protein sequence ID" value="CCD42679.1"/>
    <property type="molecule type" value="Genomic_DNA"/>
</dbReference>